<protein>
    <submittedName>
        <fullName evidence="2">Uncharacterized protein</fullName>
    </submittedName>
</protein>
<feature type="compositionally biased region" description="Basic and acidic residues" evidence="1">
    <location>
        <begin position="171"/>
        <end position="186"/>
    </location>
</feature>
<gene>
    <name evidence="2" type="ORF">NCTC10661_03292</name>
</gene>
<comment type="caution">
    <text evidence="2">The sequence shown here is derived from an EMBL/GenBank/DDBJ whole genome shotgun (WGS) entry which is preliminary data.</text>
</comment>
<dbReference type="AlphaFoldDB" id="A0AAE8T3Y6"/>
<evidence type="ECO:0000313" key="3">
    <source>
        <dbReference type="Proteomes" id="UP000250416"/>
    </source>
</evidence>
<feature type="region of interest" description="Disordered" evidence="1">
    <location>
        <begin position="171"/>
        <end position="192"/>
    </location>
</feature>
<sequence>MLVKRVAARSGRHRAAGCCPIFVRRCTIGVNAKLPWCLSLFKIHSSSDAPRNEFAGGERGDNRGTKCPDPKALLDGIQQRFFIWCTNFHRRCRRIALRSARPCSASRHSRVIPSPDFIDSCRSIAAGAQPCACRPGLPGWRAQKASVTLSFRRPCGRENGRQFSYKQNAEEGVRLDEKRGTKDRGGRGGWRRSFGGGRASVCPGFHEPPCGRHVRSDAICRHDGVPGRCVRIRLVVRIRMNGRFSDPALPARGAVSGPAGRPSGDRCGRIDRVSRSAAFLRSLHPDDIAAAHRGGRTTVSARAATRACAGSPGLDGGAGVSRENECRRGKAR</sequence>
<evidence type="ECO:0000313" key="2">
    <source>
        <dbReference type="EMBL" id="SPV19931.1"/>
    </source>
</evidence>
<name>A0AAE8T3Y6_BURCE</name>
<reference evidence="2 3" key="1">
    <citation type="submission" date="2018-06" db="EMBL/GenBank/DDBJ databases">
        <authorList>
            <consortium name="Pathogen Informatics"/>
            <person name="Doyle S."/>
        </authorList>
    </citation>
    <scope>NUCLEOTIDE SEQUENCE [LARGE SCALE GENOMIC DNA]</scope>
    <source>
        <strain evidence="2 3">NCTC10661</strain>
    </source>
</reference>
<feature type="region of interest" description="Disordered" evidence="1">
    <location>
        <begin position="308"/>
        <end position="332"/>
    </location>
</feature>
<dbReference type="EMBL" id="UARD01000016">
    <property type="protein sequence ID" value="SPV19931.1"/>
    <property type="molecule type" value="Genomic_DNA"/>
</dbReference>
<accession>A0AAE8T3Y6</accession>
<dbReference type="Proteomes" id="UP000250416">
    <property type="component" value="Unassembled WGS sequence"/>
</dbReference>
<feature type="compositionally biased region" description="Basic and acidic residues" evidence="1">
    <location>
        <begin position="322"/>
        <end position="332"/>
    </location>
</feature>
<evidence type="ECO:0000256" key="1">
    <source>
        <dbReference type="SAM" id="MobiDB-lite"/>
    </source>
</evidence>
<organism evidence="2 3">
    <name type="scientific">Burkholderia cepacia</name>
    <name type="common">Pseudomonas cepacia</name>
    <dbReference type="NCBI Taxonomy" id="292"/>
    <lineage>
        <taxon>Bacteria</taxon>
        <taxon>Pseudomonadati</taxon>
        <taxon>Pseudomonadota</taxon>
        <taxon>Betaproteobacteria</taxon>
        <taxon>Burkholderiales</taxon>
        <taxon>Burkholderiaceae</taxon>
        <taxon>Burkholderia</taxon>
        <taxon>Burkholderia cepacia complex</taxon>
    </lineage>
</organism>
<proteinExistence type="predicted"/>